<sequence length="272" mass="27970">MEPIGVELVEEVVAQLRAAGCVYAEEEAGILLEAAGDSTILAGLLRRRVAGDPLEHIVGWAGFCGLRIKVAPGVFVPRRRTEFLVARALEVLRTAPAGCFLDLCCGSGAVGAALAAALPGVGVHAADIDPAAAACAVENLAPYGGRVQCGDLFSPLPEDFRHSFTAIVANAPYVPEDDIAFMPPEARLHEPGAALSGGPDGLALHRRIAAEAPGWLRPGGWLLLETSARQASRTLVILEHGGFSATAGHSGEVDGTVVAGQLRGGRAATPAP</sequence>
<dbReference type="NCBIfam" id="TIGR00536">
    <property type="entry name" value="hemK_fam"/>
    <property type="match status" value="1"/>
</dbReference>
<evidence type="ECO:0000256" key="4">
    <source>
        <dbReference type="ARBA" id="ARBA00022691"/>
    </source>
</evidence>
<evidence type="ECO:0000313" key="8">
    <source>
        <dbReference type="Proteomes" id="UP000479226"/>
    </source>
</evidence>
<protein>
    <recommendedName>
        <fullName evidence="1">peptide chain release factor N(5)-glutamine methyltransferase</fullName>
        <ecNumber evidence="1">2.1.1.297</ecNumber>
    </recommendedName>
</protein>
<dbReference type="InterPro" id="IPR007848">
    <property type="entry name" value="Small_mtfrase_dom"/>
</dbReference>
<dbReference type="NCBIfam" id="TIGR03704">
    <property type="entry name" value="PrmC_rel_meth"/>
    <property type="match status" value="1"/>
</dbReference>
<dbReference type="Proteomes" id="UP000479226">
    <property type="component" value="Unassembled WGS sequence"/>
</dbReference>
<keyword evidence="3" id="KW-0808">Transferase</keyword>
<dbReference type="RefSeq" id="WP_165182355.1">
    <property type="nucleotide sequence ID" value="NZ_JAAKZI010000019.1"/>
</dbReference>
<name>A0ABX0DFG6_9MICC</name>
<evidence type="ECO:0000313" key="7">
    <source>
        <dbReference type="EMBL" id="NGN84129.1"/>
    </source>
</evidence>
<dbReference type="InterPro" id="IPR029063">
    <property type="entry name" value="SAM-dependent_MTases_sf"/>
</dbReference>
<keyword evidence="8" id="KW-1185">Reference proteome</keyword>
<accession>A0ABX0DFG6</accession>
<reference evidence="7 8" key="1">
    <citation type="submission" date="2020-02" db="EMBL/GenBank/DDBJ databases">
        <title>Genome sequence of the type strain DSM 27180 of Arthrobacter silviterrae.</title>
        <authorList>
            <person name="Gao J."/>
            <person name="Sun J."/>
        </authorList>
    </citation>
    <scope>NUCLEOTIDE SEQUENCE [LARGE SCALE GENOMIC DNA]</scope>
    <source>
        <strain evidence="7 8">DSM 27180</strain>
    </source>
</reference>
<dbReference type="EC" id="2.1.1.297" evidence="1"/>
<dbReference type="InterPro" id="IPR050320">
    <property type="entry name" value="N5-glutamine_MTase"/>
</dbReference>
<dbReference type="InterPro" id="IPR004556">
    <property type="entry name" value="HemK-like"/>
</dbReference>
<dbReference type="SUPFAM" id="SSF53335">
    <property type="entry name" value="S-adenosyl-L-methionine-dependent methyltransferases"/>
    <property type="match status" value="1"/>
</dbReference>
<comment type="catalytic activity">
    <reaction evidence="5">
        <text>L-glutaminyl-[peptide chain release factor] + S-adenosyl-L-methionine = N(5)-methyl-L-glutaminyl-[peptide chain release factor] + S-adenosyl-L-homocysteine + H(+)</text>
        <dbReference type="Rhea" id="RHEA:42896"/>
        <dbReference type="Rhea" id="RHEA-COMP:10271"/>
        <dbReference type="Rhea" id="RHEA-COMP:10272"/>
        <dbReference type="ChEBI" id="CHEBI:15378"/>
        <dbReference type="ChEBI" id="CHEBI:30011"/>
        <dbReference type="ChEBI" id="CHEBI:57856"/>
        <dbReference type="ChEBI" id="CHEBI:59789"/>
        <dbReference type="ChEBI" id="CHEBI:61891"/>
        <dbReference type="EC" id="2.1.1.297"/>
    </reaction>
</comment>
<evidence type="ECO:0000256" key="3">
    <source>
        <dbReference type="ARBA" id="ARBA00022679"/>
    </source>
</evidence>
<dbReference type="Gene3D" id="3.40.50.150">
    <property type="entry name" value="Vaccinia Virus protein VP39"/>
    <property type="match status" value="1"/>
</dbReference>
<dbReference type="PANTHER" id="PTHR18895">
    <property type="entry name" value="HEMK METHYLTRANSFERASE"/>
    <property type="match status" value="1"/>
</dbReference>
<dbReference type="EMBL" id="JAAKZI010000019">
    <property type="protein sequence ID" value="NGN84129.1"/>
    <property type="molecule type" value="Genomic_DNA"/>
</dbReference>
<keyword evidence="2" id="KW-0489">Methyltransferase</keyword>
<evidence type="ECO:0000256" key="5">
    <source>
        <dbReference type="ARBA" id="ARBA00048391"/>
    </source>
</evidence>
<keyword evidence="4" id="KW-0949">S-adenosyl-L-methionine</keyword>
<dbReference type="PANTHER" id="PTHR18895:SF74">
    <property type="entry name" value="MTRF1L RELEASE FACTOR GLUTAMINE METHYLTRANSFERASE"/>
    <property type="match status" value="1"/>
</dbReference>
<dbReference type="Pfam" id="PF05175">
    <property type="entry name" value="MTS"/>
    <property type="match status" value="1"/>
</dbReference>
<proteinExistence type="predicted"/>
<evidence type="ECO:0000256" key="2">
    <source>
        <dbReference type="ARBA" id="ARBA00022603"/>
    </source>
</evidence>
<feature type="domain" description="Methyltransferase small" evidence="6">
    <location>
        <begin position="68"/>
        <end position="177"/>
    </location>
</feature>
<comment type="caution">
    <text evidence="7">The sequence shown here is derived from an EMBL/GenBank/DDBJ whole genome shotgun (WGS) entry which is preliminary data.</text>
</comment>
<dbReference type="InterPro" id="IPR022446">
    <property type="entry name" value="MeTrfrase_put"/>
</dbReference>
<evidence type="ECO:0000259" key="6">
    <source>
        <dbReference type="Pfam" id="PF05175"/>
    </source>
</evidence>
<evidence type="ECO:0000256" key="1">
    <source>
        <dbReference type="ARBA" id="ARBA00012771"/>
    </source>
</evidence>
<organism evidence="7 8">
    <name type="scientific">Arthrobacter silviterrae</name>
    <dbReference type="NCBI Taxonomy" id="2026658"/>
    <lineage>
        <taxon>Bacteria</taxon>
        <taxon>Bacillati</taxon>
        <taxon>Actinomycetota</taxon>
        <taxon>Actinomycetes</taxon>
        <taxon>Micrococcales</taxon>
        <taxon>Micrococcaceae</taxon>
        <taxon>Arthrobacter</taxon>
    </lineage>
</organism>
<gene>
    <name evidence="7" type="ORF">G6N77_11745</name>
</gene>